<feature type="chain" id="PRO_5046479220" evidence="1">
    <location>
        <begin position="25"/>
        <end position="198"/>
    </location>
</feature>
<sequence length="198" mass="22161">MTIKKTLFYVVAAGLAFSACQNQRADLGTKPSVGAPFNYDSLSYEQAKKYVTNYEKRAGFVDSIYKDQSGSVIRKKKPDSRSIWFSAQRLQTLLDKIKSEGGDGIRFYYATYDTIYPKTIGSNTPPQMYWGYNTLVMVSTKDSTNQADQKFHRDYFTSKAKGSDKPVKGFILGTTPENRGELCPPPKNCNEVGALLIP</sequence>
<proteinExistence type="predicted"/>
<dbReference type="PROSITE" id="PS51257">
    <property type="entry name" value="PROKAR_LIPOPROTEIN"/>
    <property type="match status" value="1"/>
</dbReference>
<evidence type="ECO:0000313" key="2">
    <source>
        <dbReference type="EMBL" id="MFD0763325.1"/>
    </source>
</evidence>
<gene>
    <name evidence="2" type="ORF">ACFQZI_00575</name>
</gene>
<keyword evidence="3" id="KW-1185">Reference proteome</keyword>
<dbReference type="RefSeq" id="WP_377137292.1">
    <property type="nucleotide sequence ID" value="NZ_JBHTIA010000002.1"/>
</dbReference>
<protein>
    <submittedName>
        <fullName evidence="2">Uncharacterized protein</fullName>
    </submittedName>
</protein>
<organism evidence="2 3">
    <name type="scientific">Mucilaginibacter lutimaris</name>
    <dbReference type="NCBI Taxonomy" id="931629"/>
    <lineage>
        <taxon>Bacteria</taxon>
        <taxon>Pseudomonadati</taxon>
        <taxon>Bacteroidota</taxon>
        <taxon>Sphingobacteriia</taxon>
        <taxon>Sphingobacteriales</taxon>
        <taxon>Sphingobacteriaceae</taxon>
        <taxon>Mucilaginibacter</taxon>
    </lineage>
</organism>
<dbReference type="EMBL" id="JBHTIA010000002">
    <property type="protein sequence ID" value="MFD0763325.1"/>
    <property type="molecule type" value="Genomic_DNA"/>
</dbReference>
<feature type="signal peptide" evidence="1">
    <location>
        <begin position="1"/>
        <end position="24"/>
    </location>
</feature>
<dbReference type="Proteomes" id="UP001597073">
    <property type="component" value="Unassembled WGS sequence"/>
</dbReference>
<name>A0ABW2Z9B8_9SPHI</name>
<comment type="caution">
    <text evidence="2">The sequence shown here is derived from an EMBL/GenBank/DDBJ whole genome shotgun (WGS) entry which is preliminary data.</text>
</comment>
<reference evidence="3" key="1">
    <citation type="journal article" date="2019" name="Int. J. Syst. Evol. Microbiol.">
        <title>The Global Catalogue of Microorganisms (GCM) 10K type strain sequencing project: providing services to taxonomists for standard genome sequencing and annotation.</title>
        <authorList>
            <consortium name="The Broad Institute Genomics Platform"/>
            <consortium name="The Broad Institute Genome Sequencing Center for Infectious Disease"/>
            <person name="Wu L."/>
            <person name="Ma J."/>
        </authorList>
    </citation>
    <scope>NUCLEOTIDE SEQUENCE [LARGE SCALE GENOMIC DNA]</scope>
    <source>
        <strain evidence="3">CCUG 60742</strain>
    </source>
</reference>
<evidence type="ECO:0000256" key="1">
    <source>
        <dbReference type="SAM" id="SignalP"/>
    </source>
</evidence>
<evidence type="ECO:0000313" key="3">
    <source>
        <dbReference type="Proteomes" id="UP001597073"/>
    </source>
</evidence>
<accession>A0ABW2Z9B8</accession>
<keyword evidence="1" id="KW-0732">Signal</keyword>